<comment type="caution">
    <text evidence="3">The sequence shown here is derived from an EMBL/GenBank/DDBJ whole genome shotgun (WGS) entry which is preliminary data.</text>
</comment>
<dbReference type="Gene3D" id="2.60.40.150">
    <property type="entry name" value="C2 domain"/>
    <property type="match status" value="1"/>
</dbReference>
<evidence type="ECO:0000313" key="4">
    <source>
        <dbReference type="Proteomes" id="UP001163046"/>
    </source>
</evidence>
<dbReference type="SMART" id="SM00239">
    <property type="entry name" value="C2"/>
    <property type="match status" value="1"/>
</dbReference>
<dbReference type="Pfam" id="PF16562">
    <property type="entry name" value="HECW_N"/>
    <property type="match status" value="1"/>
</dbReference>
<dbReference type="PANTHER" id="PTHR46296">
    <property type="entry name" value="BNAA05G37250D PROTEIN"/>
    <property type="match status" value="1"/>
</dbReference>
<dbReference type="Gene3D" id="2.60.40.2840">
    <property type="match status" value="1"/>
</dbReference>
<organism evidence="3 4">
    <name type="scientific">Desmophyllum pertusum</name>
    <dbReference type="NCBI Taxonomy" id="174260"/>
    <lineage>
        <taxon>Eukaryota</taxon>
        <taxon>Metazoa</taxon>
        <taxon>Cnidaria</taxon>
        <taxon>Anthozoa</taxon>
        <taxon>Hexacorallia</taxon>
        <taxon>Scleractinia</taxon>
        <taxon>Caryophylliina</taxon>
        <taxon>Caryophylliidae</taxon>
        <taxon>Desmophyllum</taxon>
    </lineage>
</organism>
<feature type="compositionally biased region" description="Polar residues" evidence="1">
    <location>
        <begin position="331"/>
        <end position="354"/>
    </location>
</feature>
<proteinExistence type="predicted"/>
<feature type="compositionally biased region" description="Polar residues" evidence="1">
    <location>
        <begin position="431"/>
        <end position="465"/>
    </location>
</feature>
<dbReference type="EMBL" id="MU826838">
    <property type="protein sequence ID" value="KAJ7372180.1"/>
    <property type="molecule type" value="Genomic_DNA"/>
</dbReference>
<dbReference type="PROSITE" id="PS50004">
    <property type="entry name" value="C2"/>
    <property type="match status" value="1"/>
</dbReference>
<dbReference type="InterPro" id="IPR035892">
    <property type="entry name" value="C2_domain_sf"/>
</dbReference>
<name>A0A9X0CQQ7_9CNID</name>
<feature type="region of interest" description="Disordered" evidence="1">
    <location>
        <begin position="308"/>
        <end position="354"/>
    </location>
</feature>
<dbReference type="Pfam" id="PF00168">
    <property type="entry name" value="C2"/>
    <property type="match status" value="1"/>
</dbReference>
<dbReference type="SUPFAM" id="SSF49562">
    <property type="entry name" value="C2 domain (Calcium/lipid-binding domain, CaLB)"/>
    <property type="match status" value="1"/>
</dbReference>
<dbReference type="PANTHER" id="PTHR46296:SF8">
    <property type="entry name" value="OS06G0297800 PROTEIN"/>
    <property type="match status" value="1"/>
</dbReference>
<dbReference type="Proteomes" id="UP001163046">
    <property type="component" value="Unassembled WGS sequence"/>
</dbReference>
<dbReference type="InterPro" id="IPR000008">
    <property type="entry name" value="C2_dom"/>
</dbReference>
<feature type="domain" description="C2" evidence="2">
    <location>
        <begin position="155"/>
        <end position="285"/>
    </location>
</feature>
<sequence>MPSNDVILLGYRPRNEIQASVNLRRAVSEDCILSERQGDLRRPAFSMLKLSKTRISVGDSITVYWDIREQCGANDWIGLFDLDGPTSLSNYLDCKQRGVTGAKRGAIKWAISRDVTLGEVENKCIFKYIHGNTGSVKAISPTLFIYNPYAELTSPHGRPRLGSLVPEETLLEFSIAGLQANGLKKNIFGKPSPYVKLSIMPSRRHLRSWKQHHGQIAKTSSQTNTINPKWSSEEFVFLGGAEDLLEVEVRNKFSGTRPAFSRFLGKLTVPLMDLFECQRNRPEEFTKVLGRRTPADRVQGTITLTITIIEPSRTPDAASPEQENVPPASASEETSIASPQQSNPRCTLSNPSLMSSAPNILQPLTLNSSNGLLETIFPVDHTPSPLSPYAGSEQENFGDAANCRRRLALQTRPFSELYSEEFVPLDDVTSPELSRSSQLTNNENALNGNDTTAEVDNRTSSSLANSVDIESPDETIIIDQGRDSQNVLDDTDGSPRQDAAATLTQPQGAEENDQNLENQPMEIPEESDNVDTSEAEMGLSGAGREPVLEALS</sequence>
<dbReference type="InterPro" id="IPR032348">
    <property type="entry name" value="HECW_N"/>
</dbReference>
<dbReference type="InterPro" id="IPR044511">
    <property type="entry name" value="At1g03370/At5g50170-like"/>
</dbReference>
<evidence type="ECO:0000259" key="2">
    <source>
        <dbReference type="PROSITE" id="PS50004"/>
    </source>
</evidence>
<feature type="compositionally biased region" description="Acidic residues" evidence="1">
    <location>
        <begin position="523"/>
        <end position="534"/>
    </location>
</feature>
<protein>
    <recommendedName>
        <fullName evidence="2">C2 domain-containing protein</fullName>
    </recommendedName>
</protein>
<dbReference type="OrthoDB" id="5987976at2759"/>
<feature type="region of interest" description="Disordered" evidence="1">
    <location>
        <begin position="427"/>
        <end position="552"/>
    </location>
</feature>
<evidence type="ECO:0000256" key="1">
    <source>
        <dbReference type="SAM" id="MobiDB-lite"/>
    </source>
</evidence>
<dbReference type="AlphaFoldDB" id="A0A9X0CQQ7"/>
<gene>
    <name evidence="3" type="ORF">OS493_020609</name>
</gene>
<reference evidence="3" key="1">
    <citation type="submission" date="2023-01" db="EMBL/GenBank/DDBJ databases">
        <title>Genome assembly of the deep-sea coral Lophelia pertusa.</title>
        <authorList>
            <person name="Herrera S."/>
            <person name="Cordes E."/>
        </authorList>
    </citation>
    <scope>NUCLEOTIDE SEQUENCE</scope>
    <source>
        <strain evidence="3">USNM1676648</strain>
        <tissue evidence="3">Polyp</tissue>
    </source>
</reference>
<evidence type="ECO:0000313" key="3">
    <source>
        <dbReference type="EMBL" id="KAJ7372180.1"/>
    </source>
</evidence>
<keyword evidence="4" id="KW-1185">Reference proteome</keyword>
<accession>A0A9X0CQQ7</accession>